<dbReference type="RefSeq" id="WP_067972600.1">
    <property type="nucleotide sequence ID" value="NZ_CAJHKM010000004.1"/>
</dbReference>
<keyword evidence="1" id="KW-1133">Transmembrane helix</keyword>
<feature type="transmembrane region" description="Helical" evidence="1">
    <location>
        <begin position="233"/>
        <end position="252"/>
    </location>
</feature>
<feature type="transmembrane region" description="Helical" evidence="1">
    <location>
        <begin position="133"/>
        <end position="154"/>
    </location>
</feature>
<evidence type="ECO:0000313" key="3">
    <source>
        <dbReference type="EMBL" id="PKZ21596.1"/>
    </source>
</evidence>
<dbReference type="Proteomes" id="UP000234239">
    <property type="component" value="Unassembled WGS sequence"/>
</dbReference>
<keyword evidence="4" id="KW-1185">Reference proteome</keyword>
<evidence type="ECO:0000313" key="4">
    <source>
        <dbReference type="Proteomes" id="UP000069912"/>
    </source>
</evidence>
<dbReference type="Proteomes" id="UP000069912">
    <property type="component" value="Chromosome"/>
</dbReference>
<dbReference type="EMBL" id="CP014160">
    <property type="protein sequence ID" value="AMB93676.1"/>
    <property type="molecule type" value="Genomic_DNA"/>
</dbReference>
<dbReference type="GeneID" id="92902908"/>
<organism evidence="2 4">
    <name type="scientific">Aerococcus sanguinicola</name>
    <dbReference type="NCBI Taxonomy" id="119206"/>
    <lineage>
        <taxon>Bacteria</taxon>
        <taxon>Bacillati</taxon>
        <taxon>Bacillota</taxon>
        <taxon>Bacilli</taxon>
        <taxon>Lactobacillales</taxon>
        <taxon>Aerococcaceae</taxon>
        <taxon>Aerococcus</taxon>
    </lineage>
</organism>
<protein>
    <recommendedName>
        <fullName evidence="6">Nucleoside recognition protein</fullName>
    </recommendedName>
</protein>
<reference evidence="2 4" key="1">
    <citation type="journal article" date="2016" name="Genome Announc.">
        <title>Complete Genome Sequences of Aerococcus christensenii CCUG 28831T, Aerococcus sanguinicola CCUG 43001T, Aerococcus urinae CCUG 36881T, Aerococcus urinaeequi CCUG 28094T, Aerococcus urinaehominis CCUG 42038 BT, and Aerococcus viridans CCUG 4311T.</title>
        <authorList>
            <person name="Carkaci D."/>
            <person name="Dargis R."/>
            <person name="Nielsen X.C."/>
            <person name="Skovgaard O."/>
            <person name="Fuursted K."/>
            <person name="Christensen J.J."/>
        </authorList>
    </citation>
    <scope>NUCLEOTIDE SEQUENCE [LARGE SCALE GENOMIC DNA]</scope>
    <source>
        <strain evidence="2 4">CCUG43001</strain>
    </source>
</reference>
<dbReference type="AlphaFoldDB" id="A0A0X8FAA2"/>
<feature type="transmembrane region" description="Helical" evidence="1">
    <location>
        <begin position="160"/>
        <end position="182"/>
    </location>
</feature>
<dbReference type="KEGG" id="asan:AWM72_02350"/>
<feature type="transmembrane region" description="Helical" evidence="1">
    <location>
        <begin position="12"/>
        <end position="35"/>
    </location>
</feature>
<feature type="transmembrane region" description="Helical" evidence="1">
    <location>
        <begin position="358"/>
        <end position="381"/>
    </location>
</feature>
<reference evidence="3 5" key="3">
    <citation type="submission" date="2017-12" db="EMBL/GenBank/DDBJ databases">
        <title>Phylogenetic diversity of female urinary microbiome.</title>
        <authorList>
            <person name="Thomas-White K."/>
            <person name="Wolfe A.J."/>
        </authorList>
    </citation>
    <scope>NUCLEOTIDE SEQUENCE [LARGE SCALE GENOMIC DNA]</scope>
    <source>
        <strain evidence="3 5">UMB0139</strain>
    </source>
</reference>
<evidence type="ECO:0008006" key="6">
    <source>
        <dbReference type="Google" id="ProtNLM"/>
    </source>
</evidence>
<evidence type="ECO:0000313" key="5">
    <source>
        <dbReference type="Proteomes" id="UP000234239"/>
    </source>
</evidence>
<proteinExistence type="predicted"/>
<keyword evidence="1" id="KW-0812">Transmembrane</keyword>
<accession>A0A0X8FAA2</accession>
<gene>
    <name evidence="2" type="ORF">AWM72_02350</name>
    <name evidence="3" type="ORF">CYJ28_06745</name>
</gene>
<feature type="transmembrane region" description="Helical" evidence="1">
    <location>
        <begin position="55"/>
        <end position="80"/>
    </location>
</feature>
<evidence type="ECO:0000256" key="1">
    <source>
        <dbReference type="SAM" id="Phobius"/>
    </source>
</evidence>
<feature type="transmembrane region" description="Helical" evidence="1">
    <location>
        <begin position="295"/>
        <end position="314"/>
    </location>
</feature>
<name>A0A0X8FAA2_9LACT</name>
<dbReference type="EMBL" id="PKGY01000003">
    <property type="protein sequence ID" value="PKZ21596.1"/>
    <property type="molecule type" value="Genomic_DNA"/>
</dbReference>
<feature type="transmembrane region" description="Helical" evidence="1">
    <location>
        <begin position="326"/>
        <end position="346"/>
    </location>
</feature>
<evidence type="ECO:0000313" key="2">
    <source>
        <dbReference type="EMBL" id="AMB93676.1"/>
    </source>
</evidence>
<sequence length="382" mass="40300">MVKRYRYKKAIGLEPVLFVLVFFGIFGAIGWRMGVVNMLSTIMATAYDLLMNTCFFLMAISVVTGALSSLFSEFGFVALIDKLLSRLIGPIYDMPGASSLGVLNCYMSDNPAVLTLAKEDNFKRYFKKYQLPALTNIGTSFGMGLIVTATVLAIPLEGSATAALIGNLGAVVGSVVSVRLMLHFTKKAYGTEDYVEIDHEEDLPEGSRVVRAGGVGSRALSALLDGGKNGVEMGMAIIPGVVVVCTMVMLLTHGPGPDGIYTGEIGQGVPFLPWVGEKLSFILTPIFGFSNPEAISVPITALGAAGAAVGLAAKLVESGLANGNDLAVFTAMCMCWSGYLSTHIAMMDALDTQEMTGYALFSHTIGGLVAGAAAHFIYILVV</sequence>
<keyword evidence="1" id="KW-0472">Membrane</keyword>
<dbReference type="OrthoDB" id="1633380at2"/>
<reference evidence="4" key="2">
    <citation type="submission" date="2016-01" db="EMBL/GenBank/DDBJ databases">
        <title>Six Aerococcus type strain genome sequencing and assembly using PacBio and Illumina Hiseq.</title>
        <authorList>
            <person name="Carkaci D."/>
            <person name="Dargis R."/>
            <person name="Nielsen X.C."/>
            <person name="Skovgaard O."/>
            <person name="Fuursted K."/>
            <person name="Christensen J.J."/>
        </authorList>
    </citation>
    <scope>NUCLEOTIDE SEQUENCE [LARGE SCALE GENOMIC DNA]</scope>
    <source>
        <strain evidence="4">CCUG43001</strain>
    </source>
</reference>